<dbReference type="Proteomes" id="UP000189703">
    <property type="component" value="Unplaced"/>
</dbReference>
<dbReference type="GeneID" id="104589800"/>
<dbReference type="FunFam" id="3.40.50.2000:FF:000167">
    <property type="entry name" value="Glycosyltransferase"/>
    <property type="match status" value="1"/>
</dbReference>
<accession>A0A1U7ZG67</accession>
<dbReference type="Gene3D" id="3.40.50.2000">
    <property type="entry name" value="Glycogen Phosphorylase B"/>
    <property type="match status" value="2"/>
</dbReference>
<dbReference type="PANTHER" id="PTHR11926">
    <property type="entry name" value="GLUCOSYL/GLUCURONOSYL TRANSFERASES"/>
    <property type="match status" value="1"/>
</dbReference>
<dbReference type="EC" id="2.4.1.-" evidence="5"/>
<dbReference type="Pfam" id="PF00201">
    <property type="entry name" value="UDPGT"/>
    <property type="match status" value="1"/>
</dbReference>
<name>A0A1U7ZG67_NELNU</name>
<keyword evidence="3 4" id="KW-0808">Transferase</keyword>
<keyword evidence="2 4" id="KW-0328">Glycosyltransferase</keyword>
<dbReference type="GO" id="GO:0005737">
    <property type="term" value="C:cytoplasm"/>
    <property type="evidence" value="ECO:0000318"/>
    <property type="project" value="GO_Central"/>
</dbReference>
<evidence type="ECO:0000256" key="5">
    <source>
        <dbReference type="RuleBase" id="RU362057"/>
    </source>
</evidence>
<dbReference type="InterPro" id="IPR035595">
    <property type="entry name" value="UDP_glycos_trans_CS"/>
</dbReference>
<dbReference type="KEGG" id="nnu:104589800"/>
<dbReference type="InterPro" id="IPR002213">
    <property type="entry name" value="UDP_glucos_trans"/>
</dbReference>
<reference evidence="7" key="1">
    <citation type="submission" date="2025-08" db="UniProtKB">
        <authorList>
            <consortium name="RefSeq"/>
        </authorList>
    </citation>
    <scope>IDENTIFICATION</scope>
</reference>
<evidence type="ECO:0000313" key="6">
    <source>
        <dbReference type="Proteomes" id="UP000189703"/>
    </source>
</evidence>
<protein>
    <recommendedName>
        <fullName evidence="5">Glycosyltransferase</fullName>
        <ecNumber evidence="5">2.4.1.-</ecNumber>
    </recommendedName>
</protein>
<evidence type="ECO:0000256" key="3">
    <source>
        <dbReference type="ARBA" id="ARBA00022679"/>
    </source>
</evidence>
<dbReference type="GO" id="GO:0080044">
    <property type="term" value="F:quercetin 7-O-glucosyltransferase activity"/>
    <property type="evidence" value="ECO:0000318"/>
    <property type="project" value="GO_Central"/>
</dbReference>
<dbReference type="PANTHER" id="PTHR11926:SF870">
    <property type="entry name" value="UDP-GLYCOSYLTRANSFERASE 75B1"/>
    <property type="match status" value="1"/>
</dbReference>
<keyword evidence="6" id="KW-1185">Reference proteome</keyword>
<evidence type="ECO:0000256" key="2">
    <source>
        <dbReference type="ARBA" id="ARBA00022676"/>
    </source>
</evidence>
<dbReference type="SUPFAM" id="SSF53756">
    <property type="entry name" value="UDP-Glycosyltransferase/glycogen phosphorylase"/>
    <property type="match status" value="1"/>
</dbReference>
<evidence type="ECO:0000313" key="7">
    <source>
        <dbReference type="RefSeq" id="XP_010246537.1"/>
    </source>
</evidence>
<dbReference type="OrthoDB" id="5835829at2759"/>
<dbReference type="OMA" id="NAEYVEW"/>
<dbReference type="FunCoup" id="A0A1U7ZG67">
    <property type="interactions" value="68"/>
</dbReference>
<evidence type="ECO:0000256" key="1">
    <source>
        <dbReference type="ARBA" id="ARBA00009995"/>
    </source>
</evidence>
<organism evidence="6 7">
    <name type="scientific">Nelumbo nucifera</name>
    <name type="common">Sacred lotus</name>
    <dbReference type="NCBI Taxonomy" id="4432"/>
    <lineage>
        <taxon>Eukaryota</taxon>
        <taxon>Viridiplantae</taxon>
        <taxon>Streptophyta</taxon>
        <taxon>Embryophyta</taxon>
        <taxon>Tracheophyta</taxon>
        <taxon>Spermatophyta</taxon>
        <taxon>Magnoliopsida</taxon>
        <taxon>Proteales</taxon>
        <taxon>Nelumbonaceae</taxon>
        <taxon>Nelumbo</taxon>
    </lineage>
</organism>
<dbReference type="FunFam" id="3.40.50.2000:FF:000237">
    <property type="entry name" value="Glycosyltransferase"/>
    <property type="match status" value="1"/>
</dbReference>
<evidence type="ECO:0000256" key="4">
    <source>
        <dbReference type="RuleBase" id="RU003718"/>
    </source>
</evidence>
<proteinExistence type="inferred from homology"/>
<sequence>MSPPHFLVVTFPAQGHINPSLQFAKRLIGIGAQVTFATSVSAHRRMLNACNPDGLTFAPFSDGHDDGFKPIGSIEHFLSELKRRGSETLRELILSLAREGCPVTCLVYTLLLPWAADVARNLDVPSALLWIQSATVFDIYYYNFTGYGDLICNNKNDSSYTIELPGLPPLTSRDLPSFLLPSNTAYPFALPTFHEQIETLERETKPRVLVNTFDALEPEALRAVEKIDLIGVGPLIPSAFLDGKDPSDKSFGGDLFHGSTDYMEWLNSKEDSSVVYVSFGSIAVLPMQQMEELASALIESGRPFLWVIRKNENASEETKKEEEAFLSGIEEQKREGMKVPWCSQVEVLSHPSVGCFLSHCGWNSTLESLVTGVRVVAFPLWTDQATNAMLIEGVCGTGVRVRAKEGEGDGVVEREEIKRCLDMVMEGENGEEMKRNARKWKELAKKAVKEDGSSDKNLRRFVEEMRKDCSVV</sequence>
<dbReference type="CDD" id="cd03784">
    <property type="entry name" value="GT1_Gtf-like"/>
    <property type="match status" value="1"/>
</dbReference>
<dbReference type="RefSeq" id="XP_010246537.1">
    <property type="nucleotide sequence ID" value="XM_010248235.1"/>
</dbReference>
<dbReference type="PROSITE" id="PS00375">
    <property type="entry name" value="UDPGT"/>
    <property type="match status" value="1"/>
</dbReference>
<dbReference type="AlphaFoldDB" id="A0A1U7ZG67"/>
<comment type="similarity">
    <text evidence="1 4">Belongs to the UDP-glycosyltransferase family.</text>
</comment>
<gene>
    <name evidence="7" type="primary">LOC104589800</name>
</gene>
<dbReference type="eggNOG" id="KOG1192">
    <property type="taxonomic scope" value="Eukaryota"/>
</dbReference>
<dbReference type="GO" id="GO:0080043">
    <property type="term" value="F:quercetin 3-O-glucosyltransferase activity"/>
    <property type="evidence" value="ECO:0000318"/>
    <property type="project" value="GO_Central"/>
</dbReference>